<dbReference type="EMBL" id="LVWG01000036">
    <property type="protein sequence ID" value="KZK73412.1"/>
    <property type="molecule type" value="Genomic_DNA"/>
</dbReference>
<gene>
    <name evidence="2" type="ORF">A3K90_01365</name>
</gene>
<dbReference type="Proteomes" id="UP000076481">
    <property type="component" value="Unassembled WGS sequence"/>
</dbReference>
<name>A0A165L0A5_PELLU</name>
<reference evidence="2 3" key="1">
    <citation type="submission" date="2016-03" db="EMBL/GenBank/DDBJ databases">
        <title>Speciation and ecological success in dimly lit waters: horizontal gene transfer in a green sulfur bacteria bloom unveiled by metagenomic assembly.</title>
        <authorList>
            <person name="Llorens-Mares T."/>
            <person name="Liu Z."/>
            <person name="Allen L.Z."/>
            <person name="Rusch D.B."/>
            <person name="Craig M.T."/>
            <person name="Dupont C.L."/>
            <person name="Bryant D.A."/>
            <person name="Casamayor E.O."/>
        </authorList>
    </citation>
    <scope>NUCLEOTIDE SEQUENCE [LARGE SCALE GENOMIC DNA]</scope>
    <source>
        <strain evidence="2">CIII</strain>
    </source>
</reference>
<sequence length="167" mass="16396">MEGTMCYLAGAGGVNGSSDRDFSEASAGAGECGAVILAEEGTAAFTTGPGKEAATAGTAGRTDSVAAEVAGERGAVGLAEEGTAAFATGLGKEVETAGAGAWTDSAAAEGAWEESGSNADGASGTLERVASSEGRKRITMAKTATARRAPATRAIVFLLLKMNSRKA</sequence>
<accession>A0A165L0A5</accession>
<evidence type="ECO:0000313" key="2">
    <source>
        <dbReference type="EMBL" id="KZK73412.1"/>
    </source>
</evidence>
<evidence type="ECO:0000256" key="1">
    <source>
        <dbReference type="SAM" id="MobiDB-lite"/>
    </source>
</evidence>
<feature type="region of interest" description="Disordered" evidence="1">
    <location>
        <begin position="113"/>
        <end position="134"/>
    </location>
</feature>
<protein>
    <submittedName>
        <fullName evidence="2">Uncharacterized protein</fullName>
    </submittedName>
</protein>
<comment type="caution">
    <text evidence="2">The sequence shown here is derived from an EMBL/GenBank/DDBJ whole genome shotgun (WGS) entry which is preliminary data.</text>
</comment>
<dbReference type="AlphaFoldDB" id="A0A165L0A5"/>
<evidence type="ECO:0000313" key="3">
    <source>
        <dbReference type="Proteomes" id="UP000076481"/>
    </source>
</evidence>
<organism evidence="2 3">
    <name type="scientific">Pelodictyon luteolum</name>
    <dbReference type="NCBI Taxonomy" id="1100"/>
    <lineage>
        <taxon>Bacteria</taxon>
        <taxon>Pseudomonadati</taxon>
        <taxon>Chlorobiota</taxon>
        <taxon>Chlorobiia</taxon>
        <taxon>Chlorobiales</taxon>
        <taxon>Chlorobiaceae</taxon>
        <taxon>Chlorobium/Pelodictyon group</taxon>
        <taxon>Pelodictyon</taxon>
    </lineage>
</organism>
<proteinExistence type="predicted"/>